<feature type="compositionally biased region" description="Acidic residues" evidence="2">
    <location>
        <begin position="436"/>
        <end position="460"/>
    </location>
</feature>
<feature type="compositionally biased region" description="Acidic residues" evidence="2">
    <location>
        <begin position="383"/>
        <end position="394"/>
    </location>
</feature>
<dbReference type="Gene3D" id="1.10.246.220">
    <property type="match status" value="1"/>
</dbReference>
<evidence type="ECO:0008006" key="6">
    <source>
        <dbReference type="Google" id="ProtNLM"/>
    </source>
</evidence>
<dbReference type="PROSITE" id="PS51294">
    <property type="entry name" value="HTH_MYB"/>
    <property type="match status" value="1"/>
</dbReference>
<dbReference type="SUPFAM" id="SSF46689">
    <property type="entry name" value="Homeodomain-like"/>
    <property type="match status" value="1"/>
</dbReference>
<dbReference type="EMBL" id="HBIO01012983">
    <property type="protein sequence ID" value="CAE0465261.1"/>
    <property type="molecule type" value="Transcribed_RNA"/>
</dbReference>
<protein>
    <recommendedName>
        <fullName evidence="6">Myb-like domain-containing protein</fullName>
    </recommendedName>
</protein>
<feature type="compositionally biased region" description="Acidic residues" evidence="2">
    <location>
        <begin position="335"/>
        <end position="348"/>
    </location>
</feature>
<dbReference type="AlphaFoldDB" id="A0A7S3V8Y5"/>
<feature type="compositionally biased region" description="Acidic residues" evidence="2">
    <location>
        <begin position="484"/>
        <end position="494"/>
    </location>
</feature>
<proteinExistence type="predicted"/>
<feature type="region of interest" description="Disordered" evidence="2">
    <location>
        <begin position="705"/>
        <end position="728"/>
    </location>
</feature>
<feature type="region of interest" description="Disordered" evidence="2">
    <location>
        <begin position="112"/>
        <end position="157"/>
    </location>
</feature>
<dbReference type="InterPro" id="IPR052450">
    <property type="entry name" value="TRBD-Containing_Protein"/>
</dbReference>
<feature type="compositionally biased region" description="Acidic residues" evidence="2">
    <location>
        <begin position="116"/>
        <end position="131"/>
    </location>
</feature>
<dbReference type="PANTHER" id="PTHR46734">
    <property type="entry name" value="TELOMERIC REPEAT-BINDING FACTOR 1 TERF1"/>
    <property type="match status" value="1"/>
</dbReference>
<dbReference type="InterPro" id="IPR009057">
    <property type="entry name" value="Homeodomain-like_sf"/>
</dbReference>
<feature type="compositionally biased region" description="Acidic residues" evidence="2">
    <location>
        <begin position="468"/>
        <end position="477"/>
    </location>
</feature>
<dbReference type="PANTHER" id="PTHR46734:SF1">
    <property type="entry name" value="TELOMERIC REPEAT-BINDING FACTOR 1"/>
    <property type="match status" value="1"/>
</dbReference>
<feature type="domain" description="Myb-like" evidence="3">
    <location>
        <begin position="725"/>
        <end position="779"/>
    </location>
</feature>
<feature type="compositionally biased region" description="Basic and acidic residues" evidence="2">
    <location>
        <begin position="369"/>
        <end position="382"/>
    </location>
</feature>
<dbReference type="PROSITE" id="PS50090">
    <property type="entry name" value="MYB_LIKE"/>
    <property type="match status" value="1"/>
</dbReference>
<feature type="compositionally biased region" description="Polar residues" evidence="2">
    <location>
        <begin position="147"/>
        <end position="156"/>
    </location>
</feature>
<feature type="compositionally biased region" description="Polar residues" evidence="2">
    <location>
        <begin position="350"/>
        <end position="361"/>
    </location>
</feature>
<evidence type="ECO:0000313" key="5">
    <source>
        <dbReference type="EMBL" id="CAE0465261.1"/>
    </source>
</evidence>
<evidence type="ECO:0000256" key="2">
    <source>
        <dbReference type="SAM" id="MobiDB-lite"/>
    </source>
</evidence>
<evidence type="ECO:0000259" key="4">
    <source>
        <dbReference type="PROSITE" id="PS51294"/>
    </source>
</evidence>
<feature type="compositionally biased region" description="Acidic residues" evidence="2">
    <location>
        <begin position="653"/>
        <end position="666"/>
    </location>
</feature>
<feature type="compositionally biased region" description="Acidic residues" evidence="2">
    <location>
        <begin position="519"/>
        <end position="528"/>
    </location>
</feature>
<dbReference type="InterPro" id="IPR001005">
    <property type="entry name" value="SANT/Myb"/>
</dbReference>
<name>A0A7S3V8Y5_9STRA</name>
<sequence>MPLSITGLTSPAYLMAQCVETICHDMITNPHDRQAKLQNDLTFFMNKIKLAPHGRTTCRVLIAICITEVCDSKNEELESWTPGMWRSLMRKLKSIHDALSRKDAHQFIVPELHDNADEEEEEGDDDDDDSGGNEGNDNNENEKIDNTAGQNPQAMRTSEIRKKACRDLLRILRRHAALSIIRDDLNKLLGEDAEEGNDMNMTIDHLDEFISYLRKDQMKFDKEGVRKLFSLLSVKANINNGTFRSAVKVKEILNSRLLSLETLKDHMSIILTHWYDTLPLPDLTHIGKYNIHQVKNHDIDESLLDAELELSQSQSVEGSQSQSIENSQDRPGEDRVEESEEEEEDENDVNFLSTQENTNTAIKEEDEQQEYHQKDEQDKRSDEEQESQQEEDEHDERPGEHQVSIKEEDGQQEYQQGGEDTQDEQLSEQQAFRQEEEIEQDEQSDEEFQQEEDVQDEQSDEQQKIPQEEEFEQDEQSDEHQELPQEEDEQDEQLSEQQEVPQEEEEQDVNLSEQQEFQQELDEQDEQLSEPQGFQQEEDEQDGQLSEQQKMQQDVDEQDDQLSKQQAVQQDEGSLASASYTTALEVEDNDFSSSNDLVNNLVEKRTALGRHKDPLQDMYNVAEQAYQAPENSDIVDKTPITAPARSYRMNEYNGDDDDDEGENGNDRDEIETVASAQMNTKHRSPRTHDFYAAKKSAKQLRFEETNDSLGGDDFPSPPPISSPARKKQKRTFWTDEETIALGEGFKIFGRDWAKIREAHYDVLKYRTNVNLKDKHRNLIKKKR</sequence>
<feature type="domain" description="HTH myb-type" evidence="4">
    <location>
        <begin position="725"/>
        <end position="783"/>
    </location>
</feature>
<gene>
    <name evidence="5" type="ORF">CDEB00056_LOCUS10102</name>
</gene>
<feature type="region of interest" description="Disordered" evidence="2">
    <location>
        <begin position="627"/>
        <end position="666"/>
    </location>
</feature>
<evidence type="ECO:0000259" key="3">
    <source>
        <dbReference type="PROSITE" id="PS50090"/>
    </source>
</evidence>
<feature type="region of interest" description="Disordered" evidence="2">
    <location>
        <begin position="310"/>
        <end position="581"/>
    </location>
</feature>
<keyword evidence="1" id="KW-0539">Nucleus</keyword>
<dbReference type="InterPro" id="IPR017930">
    <property type="entry name" value="Myb_dom"/>
</dbReference>
<organism evidence="5">
    <name type="scientific">Chaetoceros debilis</name>
    <dbReference type="NCBI Taxonomy" id="122233"/>
    <lineage>
        <taxon>Eukaryota</taxon>
        <taxon>Sar</taxon>
        <taxon>Stramenopiles</taxon>
        <taxon>Ochrophyta</taxon>
        <taxon>Bacillariophyta</taxon>
        <taxon>Coscinodiscophyceae</taxon>
        <taxon>Chaetocerotophycidae</taxon>
        <taxon>Chaetocerotales</taxon>
        <taxon>Chaetocerotaceae</taxon>
        <taxon>Chaetoceros</taxon>
    </lineage>
</organism>
<feature type="compositionally biased region" description="Basic and acidic residues" evidence="2">
    <location>
        <begin position="395"/>
        <end position="409"/>
    </location>
</feature>
<reference evidence="5" key="1">
    <citation type="submission" date="2021-01" db="EMBL/GenBank/DDBJ databases">
        <authorList>
            <person name="Corre E."/>
            <person name="Pelletier E."/>
            <person name="Niang G."/>
            <person name="Scheremetjew M."/>
            <person name="Finn R."/>
            <person name="Kale V."/>
            <person name="Holt S."/>
            <person name="Cochrane G."/>
            <person name="Meng A."/>
            <person name="Brown T."/>
            <person name="Cohen L."/>
        </authorList>
    </citation>
    <scope>NUCLEOTIDE SEQUENCE</scope>
    <source>
        <strain evidence="5">MM31A-1</strain>
    </source>
</reference>
<dbReference type="CDD" id="cd11660">
    <property type="entry name" value="SANT_TRF"/>
    <property type="match status" value="1"/>
</dbReference>
<evidence type="ECO:0000256" key="1">
    <source>
        <dbReference type="ARBA" id="ARBA00023242"/>
    </source>
</evidence>
<feature type="compositionally biased region" description="Low complexity" evidence="2">
    <location>
        <begin position="310"/>
        <end position="325"/>
    </location>
</feature>
<accession>A0A7S3V8Y5</accession>
<feature type="compositionally biased region" description="Polar residues" evidence="2">
    <location>
        <begin position="563"/>
        <end position="581"/>
    </location>
</feature>